<dbReference type="InterPro" id="IPR014729">
    <property type="entry name" value="Rossmann-like_a/b/a_fold"/>
</dbReference>
<dbReference type="Pfam" id="PF01467">
    <property type="entry name" value="CTP_transf_like"/>
    <property type="match status" value="1"/>
</dbReference>
<dbReference type="GO" id="GO:0016779">
    <property type="term" value="F:nucleotidyltransferase activity"/>
    <property type="evidence" value="ECO:0007669"/>
    <property type="project" value="UniProtKB-KW"/>
</dbReference>
<keyword evidence="1 4" id="KW-0808">Transferase</keyword>
<dbReference type="PANTHER" id="PTHR43793">
    <property type="entry name" value="FAD SYNTHASE"/>
    <property type="match status" value="1"/>
</dbReference>
<evidence type="ECO:0000313" key="5">
    <source>
        <dbReference type="Proteomes" id="UP000231198"/>
    </source>
</evidence>
<protein>
    <submittedName>
        <fullName evidence="4">Glycerol-3-phosphate cytidylyltransferase</fullName>
    </submittedName>
</protein>
<comment type="caution">
    <text evidence="4">The sequence shown here is derived from an EMBL/GenBank/DDBJ whole genome shotgun (WGS) entry which is preliminary data.</text>
</comment>
<dbReference type="SUPFAM" id="SSF52374">
    <property type="entry name" value="Nucleotidylyl transferase"/>
    <property type="match status" value="1"/>
</dbReference>
<dbReference type="NCBIfam" id="TIGR00125">
    <property type="entry name" value="cyt_tran_rel"/>
    <property type="match status" value="1"/>
</dbReference>
<evidence type="ECO:0000313" key="4">
    <source>
        <dbReference type="EMBL" id="PIS15467.1"/>
    </source>
</evidence>
<gene>
    <name evidence="4" type="ORF">COT62_03505</name>
</gene>
<dbReference type="InterPro" id="IPR004821">
    <property type="entry name" value="Cyt_trans-like"/>
</dbReference>
<evidence type="ECO:0000256" key="2">
    <source>
        <dbReference type="ARBA" id="ARBA00022695"/>
    </source>
</evidence>
<dbReference type="AlphaFoldDB" id="A0A2H0WS62"/>
<reference evidence="5" key="1">
    <citation type="submission" date="2017-09" db="EMBL/GenBank/DDBJ databases">
        <title>Depth-based differentiation of microbial function through sediment-hosted aquifers and enrichment of novel symbionts in the deep terrestrial subsurface.</title>
        <authorList>
            <person name="Probst A.J."/>
            <person name="Ladd B."/>
            <person name="Jarett J.K."/>
            <person name="Geller-Mcgrath D.E."/>
            <person name="Sieber C.M.K."/>
            <person name="Emerson J.B."/>
            <person name="Anantharaman K."/>
            <person name="Thomas B.C."/>
            <person name="Malmstrom R."/>
            <person name="Stieglmeier M."/>
            <person name="Klingl A."/>
            <person name="Woyke T."/>
            <person name="Ryan C.M."/>
            <person name="Banfield J.F."/>
        </authorList>
    </citation>
    <scope>NUCLEOTIDE SEQUENCE [LARGE SCALE GENOMIC DNA]</scope>
</reference>
<dbReference type="PANTHER" id="PTHR43793:SF2">
    <property type="entry name" value="BIFUNCTIONAL PROTEIN HLDE"/>
    <property type="match status" value="1"/>
</dbReference>
<proteinExistence type="predicted"/>
<dbReference type="EMBL" id="PEZG01000076">
    <property type="protein sequence ID" value="PIS15467.1"/>
    <property type="molecule type" value="Genomic_DNA"/>
</dbReference>
<organism evidence="4 5">
    <name type="scientific">Candidatus Roizmanbacteria bacterium CG09_land_8_20_14_0_10_41_9</name>
    <dbReference type="NCBI Taxonomy" id="1974850"/>
    <lineage>
        <taxon>Bacteria</taxon>
        <taxon>Candidatus Roizmaniibacteriota</taxon>
    </lineage>
</organism>
<evidence type="ECO:0000256" key="1">
    <source>
        <dbReference type="ARBA" id="ARBA00022679"/>
    </source>
</evidence>
<sequence>MEKIVPWKDVHTILPRMRGKKTVLVGGCFDLFHYGHLVFLKKAKNRGDVLIVALESDEFIKNHKRSPAHTQRQRAELLVALEIVDCVILLPHFTSDTQYEHLIEVVKPSHIAVTQNDVHLEKKRRQARKFGADLTIVVPYLKKYSSTNLIKSYETFFGN</sequence>
<keyword evidence="2 4" id="KW-0548">Nucleotidyltransferase</keyword>
<evidence type="ECO:0000259" key="3">
    <source>
        <dbReference type="Pfam" id="PF01467"/>
    </source>
</evidence>
<dbReference type="InterPro" id="IPR050385">
    <property type="entry name" value="Archaeal_FAD_synthase"/>
</dbReference>
<name>A0A2H0WS62_9BACT</name>
<dbReference type="Proteomes" id="UP000231198">
    <property type="component" value="Unassembled WGS sequence"/>
</dbReference>
<feature type="domain" description="Cytidyltransferase-like" evidence="3">
    <location>
        <begin position="24"/>
        <end position="120"/>
    </location>
</feature>
<accession>A0A2H0WS62</accession>
<dbReference type="Gene3D" id="3.40.50.620">
    <property type="entry name" value="HUPs"/>
    <property type="match status" value="1"/>
</dbReference>